<gene>
    <name evidence="2" type="ORF">DW060_13085</name>
</gene>
<dbReference type="EMBL" id="QRNO01000113">
    <property type="protein sequence ID" value="RHK46500.1"/>
    <property type="molecule type" value="Genomic_DNA"/>
</dbReference>
<keyword evidence="1" id="KW-0732">Signal</keyword>
<protein>
    <submittedName>
        <fullName evidence="2">WG repeat-containing protein</fullName>
    </submittedName>
</protein>
<dbReference type="AlphaFoldDB" id="A0A415GDF1"/>
<proteinExistence type="predicted"/>
<feature type="signal peptide" evidence="1">
    <location>
        <begin position="1"/>
        <end position="27"/>
    </location>
</feature>
<dbReference type="OrthoDB" id="1050120at2"/>
<organism evidence="2 3">
    <name type="scientific">Leyella stercorea</name>
    <dbReference type="NCBI Taxonomy" id="363265"/>
    <lineage>
        <taxon>Bacteria</taxon>
        <taxon>Pseudomonadati</taxon>
        <taxon>Bacteroidota</taxon>
        <taxon>Bacteroidia</taxon>
        <taxon>Bacteroidales</taxon>
        <taxon>Prevotellaceae</taxon>
        <taxon>Leyella</taxon>
    </lineage>
</organism>
<dbReference type="Pfam" id="PF14903">
    <property type="entry name" value="WG_beta_rep"/>
    <property type="match status" value="1"/>
</dbReference>
<evidence type="ECO:0000313" key="3">
    <source>
        <dbReference type="Proteomes" id="UP000286598"/>
    </source>
</evidence>
<reference evidence="2 3" key="1">
    <citation type="submission" date="2018-08" db="EMBL/GenBank/DDBJ databases">
        <title>A genome reference for cultivated species of the human gut microbiota.</title>
        <authorList>
            <person name="Zou Y."/>
            <person name="Xue W."/>
            <person name="Luo G."/>
        </authorList>
    </citation>
    <scope>NUCLEOTIDE SEQUENCE [LARGE SCALE GENOMIC DNA]</scope>
    <source>
        <strain evidence="2 3">AF42-9</strain>
    </source>
</reference>
<feature type="chain" id="PRO_5019059428" evidence="1">
    <location>
        <begin position="28"/>
        <end position="441"/>
    </location>
</feature>
<sequence length="441" mass="48737">MMMKANILRKGMMLVGALTLSFSIAHATDWLEKGGVGKQDASEASLQMPLHFEAGYTQFLDDSEDADTKIVTPVSCGVYGISTDGTVYTLRYIDGGTIGGKNAWKVADFTRIPRMEKEGLIMYKNDNTQQLYLIKPTGAVEALPKKYVNATNFVDGIAAVATATSGYALNWTFIDRSLKPFAPGVVTQPMQFGKNQFTIAPLRGSMRAVYVPNENGFDGSWGFMNGLGKIVIKPQYREVRSFSDSMALVVEKNDDFYFIDVTGRKCFEPRKVDENIFPSSVSDYDGGLCTIAPMEIGDNFYARYYTTSGKLSGVALWGSALHNGKGYMRFIDEAENEEFPSVLIIQPSVEGYDKTKGMRIEADLHTAMWGTPWYDEADVAHFSETETSEVGVGSHYCFPWTIGAFSTDGYAPATIVSPNGDVTFEGLIDRQGKFRVVYKVY</sequence>
<dbReference type="InterPro" id="IPR032774">
    <property type="entry name" value="WG_beta_rep"/>
</dbReference>
<dbReference type="Proteomes" id="UP000286598">
    <property type="component" value="Unassembled WGS sequence"/>
</dbReference>
<comment type="caution">
    <text evidence="2">The sequence shown here is derived from an EMBL/GenBank/DDBJ whole genome shotgun (WGS) entry which is preliminary data.</text>
</comment>
<evidence type="ECO:0000313" key="2">
    <source>
        <dbReference type="EMBL" id="RHK46500.1"/>
    </source>
</evidence>
<keyword evidence="3" id="KW-1185">Reference proteome</keyword>
<accession>A0A415GDF1</accession>
<name>A0A415GDF1_9BACT</name>
<evidence type="ECO:0000256" key="1">
    <source>
        <dbReference type="SAM" id="SignalP"/>
    </source>
</evidence>